<dbReference type="KEGG" id="vab:WPS_22310"/>
<dbReference type="Proteomes" id="UP001317532">
    <property type="component" value="Chromosome"/>
</dbReference>
<gene>
    <name evidence="1" type="ORF">WPS_22310</name>
</gene>
<evidence type="ECO:0000313" key="1">
    <source>
        <dbReference type="EMBL" id="BDE06955.1"/>
    </source>
</evidence>
<reference evidence="1 2" key="1">
    <citation type="journal article" date="2022" name="ISME Commun">
        <title>Vulcanimicrobium alpinus gen. nov. sp. nov., the first cultivated representative of the candidate phylum 'Eremiobacterota', is a metabolically versatile aerobic anoxygenic phototroph.</title>
        <authorList>
            <person name="Yabe S."/>
            <person name="Muto K."/>
            <person name="Abe K."/>
            <person name="Yokota A."/>
            <person name="Staudigel H."/>
            <person name="Tebo B.M."/>
        </authorList>
    </citation>
    <scope>NUCLEOTIDE SEQUENCE [LARGE SCALE GENOMIC DNA]</scope>
    <source>
        <strain evidence="1 2">WC8-2</strain>
    </source>
</reference>
<keyword evidence="2" id="KW-1185">Reference proteome</keyword>
<dbReference type="EMBL" id="AP025523">
    <property type="protein sequence ID" value="BDE06955.1"/>
    <property type="molecule type" value="Genomic_DNA"/>
</dbReference>
<dbReference type="AlphaFoldDB" id="A0AAN1XXX6"/>
<evidence type="ECO:0000313" key="2">
    <source>
        <dbReference type="Proteomes" id="UP001317532"/>
    </source>
</evidence>
<accession>A0AAN1XXX6</accession>
<name>A0AAN1XXX6_UNVUL</name>
<protein>
    <submittedName>
        <fullName evidence="1">Uncharacterized protein</fullName>
    </submittedName>
</protein>
<organism evidence="1 2">
    <name type="scientific">Vulcanimicrobium alpinum</name>
    <dbReference type="NCBI Taxonomy" id="3016050"/>
    <lineage>
        <taxon>Bacteria</taxon>
        <taxon>Bacillati</taxon>
        <taxon>Vulcanimicrobiota</taxon>
        <taxon>Vulcanimicrobiia</taxon>
        <taxon>Vulcanimicrobiales</taxon>
        <taxon>Vulcanimicrobiaceae</taxon>
        <taxon>Vulcanimicrobium</taxon>
    </lineage>
</organism>
<sequence>MIAASVSRDSAACKAYNSGSTMARTLESLVPGTPVFAGSTRVGDVVAVYAEGEARIAELVIVKWAASGDDVAVPTTEIESIDAQGVQLIRREADQYKDLAPFDVERFPTLRKIA</sequence>
<proteinExistence type="predicted"/>